<proteinExistence type="predicted"/>
<feature type="compositionally biased region" description="Basic residues" evidence="1">
    <location>
        <begin position="98"/>
        <end position="115"/>
    </location>
</feature>
<sequence length="188" mass="21904">MGSSSKYRGPAKRRLYLQHPEPDVLVSRSRITRVIPPSPPPPPPCFNRPPTPVIVDPPPPKVCEPPPVVVPHCPDPPRLPEPKPDPPIEVIYIEPSLKPHRSRSRSRSHSHHRERRDKEVYVERDRYIPVPVPVEPRYETYRYVEGPRRSVPSPPPPPVRRPAIGYDEREHIHINVDDHRRSRDYNRR</sequence>
<gene>
    <name evidence="2" type="ORF">GQ602_007306</name>
</gene>
<evidence type="ECO:0000256" key="1">
    <source>
        <dbReference type="SAM" id="MobiDB-lite"/>
    </source>
</evidence>
<evidence type="ECO:0000313" key="2">
    <source>
        <dbReference type="EMBL" id="KAF4581169.1"/>
    </source>
</evidence>
<organism evidence="2 3">
    <name type="scientific">Ophiocordyceps camponoti-floridani</name>
    <dbReference type="NCBI Taxonomy" id="2030778"/>
    <lineage>
        <taxon>Eukaryota</taxon>
        <taxon>Fungi</taxon>
        <taxon>Dikarya</taxon>
        <taxon>Ascomycota</taxon>
        <taxon>Pezizomycotina</taxon>
        <taxon>Sordariomycetes</taxon>
        <taxon>Hypocreomycetidae</taxon>
        <taxon>Hypocreales</taxon>
        <taxon>Ophiocordycipitaceae</taxon>
        <taxon>Ophiocordyceps</taxon>
    </lineage>
</organism>
<dbReference type="OrthoDB" id="4928090at2759"/>
<comment type="caution">
    <text evidence="2">The sequence shown here is derived from an EMBL/GenBank/DDBJ whole genome shotgun (WGS) entry which is preliminary data.</text>
</comment>
<feature type="region of interest" description="Disordered" evidence="1">
    <location>
        <begin position="1"/>
        <end position="120"/>
    </location>
</feature>
<dbReference type="Proteomes" id="UP000562929">
    <property type="component" value="Unassembled WGS sequence"/>
</dbReference>
<feature type="compositionally biased region" description="Basic and acidic residues" evidence="1">
    <location>
        <begin position="166"/>
        <end position="188"/>
    </location>
</feature>
<dbReference type="AlphaFoldDB" id="A0A8H4Q101"/>
<dbReference type="EMBL" id="JAACLJ010000009">
    <property type="protein sequence ID" value="KAF4581169.1"/>
    <property type="molecule type" value="Genomic_DNA"/>
</dbReference>
<reference evidence="2 3" key="1">
    <citation type="journal article" date="2020" name="G3 (Bethesda)">
        <title>Genetic Underpinnings of Host Manipulation by Ophiocordyceps as Revealed by Comparative Transcriptomics.</title>
        <authorList>
            <person name="Will I."/>
            <person name="Das B."/>
            <person name="Trinh T."/>
            <person name="Brachmann A."/>
            <person name="Ohm R.A."/>
            <person name="de Bekker C."/>
        </authorList>
    </citation>
    <scope>NUCLEOTIDE SEQUENCE [LARGE SCALE GENOMIC DNA]</scope>
    <source>
        <strain evidence="2 3">EC05</strain>
    </source>
</reference>
<evidence type="ECO:0000313" key="3">
    <source>
        <dbReference type="Proteomes" id="UP000562929"/>
    </source>
</evidence>
<protein>
    <submittedName>
        <fullName evidence="2">Uncharacterized protein</fullName>
    </submittedName>
</protein>
<accession>A0A8H4Q101</accession>
<keyword evidence="3" id="KW-1185">Reference proteome</keyword>
<feature type="region of interest" description="Disordered" evidence="1">
    <location>
        <begin position="143"/>
        <end position="188"/>
    </location>
</feature>
<feature type="compositionally biased region" description="Pro residues" evidence="1">
    <location>
        <begin position="36"/>
        <end position="77"/>
    </location>
</feature>
<name>A0A8H4Q101_9HYPO</name>